<keyword evidence="6" id="KW-0539">Nucleus</keyword>
<evidence type="ECO:0000256" key="4">
    <source>
        <dbReference type="ARBA" id="ARBA00022763"/>
    </source>
</evidence>
<dbReference type="AlphaFoldDB" id="A0A9N8Z070"/>
<dbReference type="InterPro" id="IPR000253">
    <property type="entry name" value="FHA_dom"/>
</dbReference>
<dbReference type="GO" id="GO:0007095">
    <property type="term" value="P:mitotic G2 DNA damage checkpoint signaling"/>
    <property type="evidence" value="ECO:0007669"/>
    <property type="project" value="InterPro"/>
</dbReference>
<dbReference type="OrthoDB" id="552194at2759"/>
<evidence type="ECO:0000256" key="3">
    <source>
        <dbReference type="ARBA" id="ARBA00022454"/>
    </source>
</evidence>
<protein>
    <submittedName>
        <fullName evidence="11">6089_t:CDS:1</fullName>
    </submittedName>
</protein>
<dbReference type="GO" id="GO:0030870">
    <property type="term" value="C:Mre11 complex"/>
    <property type="evidence" value="ECO:0007669"/>
    <property type="project" value="InterPro"/>
</dbReference>
<dbReference type="SUPFAM" id="SSF49879">
    <property type="entry name" value="SMAD/FHA domain"/>
    <property type="match status" value="1"/>
</dbReference>
<keyword evidence="3" id="KW-0158">Chromosome</keyword>
<dbReference type="Gene3D" id="3.40.50.10980">
    <property type="entry name" value="Nibrin, BRCT2 domain"/>
    <property type="match status" value="1"/>
</dbReference>
<comment type="subcellular location">
    <subcellularLocation>
        <location evidence="2">Chromosome</location>
    </subcellularLocation>
    <subcellularLocation>
        <location evidence="1">Nucleus</location>
    </subcellularLocation>
</comment>
<dbReference type="CDD" id="cd00060">
    <property type="entry name" value="FHA"/>
    <property type="match status" value="1"/>
</dbReference>
<feature type="region of interest" description="Disordered" evidence="8">
    <location>
        <begin position="351"/>
        <end position="434"/>
    </location>
</feature>
<evidence type="ECO:0000259" key="9">
    <source>
        <dbReference type="Pfam" id="PF00498"/>
    </source>
</evidence>
<comment type="similarity">
    <text evidence="7">Belongs to the Nibrin family.</text>
</comment>
<evidence type="ECO:0000259" key="10">
    <source>
        <dbReference type="Pfam" id="PF16508"/>
    </source>
</evidence>
<dbReference type="Gene3D" id="3.40.50.10190">
    <property type="entry name" value="BRCT domain"/>
    <property type="match status" value="1"/>
</dbReference>
<feature type="compositionally biased region" description="Basic and acidic residues" evidence="8">
    <location>
        <begin position="417"/>
        <end position="434"/>
    </location>
</feature>
<dbReference type="Pfam" id="PF16508">
    <property type="entry name" value="NIBRIN_BRCT_II"/>
    <property type="match status" value="1"/>
</dbReference>
<dbReference type="Proteomes" id="UP000789739">
    <property type="component" value="Unassembled WGS sequence"/>
</dbReference>
<feature type="domain" description="FHA" evidence="9">
    <location>
        <begin position="31"/>
        <end position="98"/>
    </location>
</feature>
<name>A0A9N8Z070_9GLOM</name>
<evidence type="ECO:0000256" key="1">
    <source>
        <dbReference type="ARBA" id="ARBA00004123"/>
    </source>
</evidence>
<evidence type="ECO:0000256" key="8">
    <source>
        <dbReference type="SAM" id="MobiDB-lite"/>
    </source>
</evidence>
<keyword evidence="5" id="KW-0234">DNA repair</keyword>
<evidence type="ECO:0000313" key="11">
    <source>
        <dbReference type="EMBL" id="CAG8457302.1"/>
    </source>
</evidence>
<evidence type="ECO:0000256" key="5">
    <source>
        <dbReference type="ARBA" id="ARBA00023204"/>
    </source>
</evidence>
<dbReference type="InterPro" id="IPR008984">
    <property type="entry name" value="SMAD_FHA_dom_sf"/>
</dbReference>
<organism evidence="11 12">
    <name type="scientific">Paraglomus brasilianum</name>
    <dbReference type="NCBI Taxonomy" id="144538"/>
    <lineage>
        <taxon>Eukaryota</taxon>
        <taxon>Fungi</taxon>
        <taxon>Fungi incertae sedis</taxon>
        <taxon>Mucoromycota</taxon>
        <taxon>Glomeromycotina</taxon>
        <taxon>Glomeromycetes</taxon>
        <taxon>Paraglomerales</taxon>
        <taxon>Paraglomeraceae</taxon>
        <taxon>Paraglomus</taxon>
    </lineage>
</organism>
<dbReference type="PANTHER" id="PTHR12162">
    <property type="entry name" value="NIBRIN-RELATED"/>
    <property type="match status" value="1"/>
</dbReference>
<evidence type="ECO:0000256" key="7">
    <source>
        <dbReference type="ARBA" id="ARBA00044757"/>
    </source>
</evidence>
<proteinExistence type="inferred from homology"/>
<evidence type="ECO:0000256" key="6">
    <source>
        <dbReference type="ARBA" id="ARBA00023242"/>
    </source>
</evidence>
<comment type="caution">
    <text evidence="11">The sequence shown here is derived from an EMBL/GenBank/DDBJ whole genome shotgun (WGS) entry which is preliminary data.</text>
</comment>
<feature type="domain" description="Nibrin second BRCT" evidence="10">
    <location>
        <begin position="223"/>
        <end position="333"/>
    </location>
</feature>
<dbReference type="EMBL" id="CAJVPI010000018">
    <property type="protein sequence ID" value="CAG8457302.1"/>
    <property type="molecule type" value="Genomic_DNA"/>
</dbReference>
<evidence type="ECO:0000256" key="2">
    <source>
        <dbReference type="ARBA" id="ARBA00004286"/>
    </source>
</evidence>
<keyword evidence="12" id="KW-1185">Reference proteome</keyword>
<dbReference type="SUPFAM" id="SSF52113">
    <property type="entry name" value="BRCT domain"/>
    <property type="match status" value="1"/>
</dbReference>
<evidence type="ECO:0000313" key="12">
    <source>
        <dbReference type="Proteomes" id="UP000789739"/>
    </source>
</evidence>
<accession>A0A9N8Z070</accession>
<keyword evidence="4" id="KW-0227">DNA damage</keyword>
<dbReference type="Pfam" id="PF00498">
    <property type="entry name" value="FHA"/>
    <property type="match status" value="1"/>
</dbReference>
<reference evidence="11" key="1">
    <citation type="submission" date="2021-06" db="EMBL/GenBank/DDBJ databases">
        <authorList>
            <person name="Kallberg Y."/>
            <person name="Tangrot J."/>
            <person name="Rosling A."/>
        </authorList>
    </citation>
    <scope>NUCLEOTIDE SEQUENCE</scope>
    <source>
        <strain evidence="11">BR232B</strain>
    </source>
</reference>
<sequence length="434" mass="50550">MWYLDFKNQGHDTKYWLQPIYGCITLGLRSDSYDIVLGCKEPDALVSAAICFVNDSIQNGKRSGIKLVDFGCKRGLYINDKLVDDECVDLSHGDRIKIPHVVEFEIKWHPIIICIRKDAYDFSDVELYKWESCLRDHDIQYSYEWNSECTHLLMRHYKFDYAVLHALAEVKPIINPKWIEHLEVMRDGSLVRMFQLPDETNYLPEAKDEVPRLNIELFKANVKRKTLLSGTVFVLPEEQYNETSSVMQLIKKVGGQVELYTVPTLNEHELCTIIAKNERKLADAHRVCYLTPSKADLCSMLCHILRSMRLRLINPDEVLTAIYKVDADTYCDPKKEATSSKLYLRPRMKDSAEKRPAVFKGPQRRKASPKVNMPDLNKYRNFNRSRFKPANTKRNYSKTEQAHVDDPMDVDTGQSDEFERWQADLAENSKRAWH</sequence>
<dbReference type="GO" id="GO:0003684">
    <property type="term" value="F:damaged DNA binding"/>
    <property type="evidence" value="ECO:0007669"/>
    <property type="project" value="TreeGrafter"/>
</dbReference>
<dbReference type="InterPro" id="IPR040227">
    <property type="entry name" value="Nibrin-rel"/>
</dbReference>
<dbReference type="GO" id="GO:0000724">
    <property type="term" value="P:double-strand break repair via homologous recombination"/>
    <property type="evidence" value="ECO:0007669"/>
    <property type="project" value="TreeGrafter"/>
</dbReference>
<dbReference type="InterPro" id="IPR036420">
    <property type="entry name" value="BRCT_dom_sf"/>
</dbReference>
<dbReference type="GO" id="GO:0005694">
    <property type="term" value="C:chromosome"/>
    <property type="evidence" value="ECO:0007669"/>
    <property type="project" value="UniProtKB-SubCell"/>
</dbReference>
<gene>
    <name evidence="11" type="ORF">PBRASI_LOCUS387</name>
</gene>
<dbReference type="InterPro" id="IPR043014">
    <property type="entry name" value="Nibrin_BRCT2_sf"/>
</dbReference>
<dbReference type="PANTHER" id="PTHR12162:SF0">
    <property type="entry name" value="NIBRIN"/>
    <property type="match status" value="1"/>
</dbReference>
<dbReference type="InterPro" id="IPR032429">
    <property type="entry name" value="Nibrin_BRCT2"/>
</dbReference>